<name>A0A1M6Q8M7_9BACT</name>
<evidence type="ECO:0000313" key="2">
    <source>
        <dbReference type="EMBL" id="SHK16500.1"/>
    </source>
</evidence>
<protein>
    <submittedName>
        <fullName evidence="2">Uncharacterized protein</fullName>
    </submittedName>
</protein>
<evidence type="ECO:0000256" key="1">
    <source>
        <dbReference type="SAM" id="MobiDB-lite"/>
    </source>
</evidence>
<dbReference type="AlphaFoldDB" id="A0A1M6Q8M7"/>
<gene>
    <name evidence="2" type="ORF">SAMN02745216_02994</name>
</gene>
<feature type="region of interest" description="Disordered" evidence="1">
    <location>
        <begin position="24"/>
        <end position="51"/>
    </location>
</feature>
<dbReference type="EMBL" id="FQZU01000019">
    <property type="protein sequence ID" value="SHK16500.1"/>
    <property type="molecule type" value="Genomic_DNA"/>
</dbReference>
<organism evidence="2 3">
    <name type="scientific">Desulfatibacillum alkenivorans DSM 16219</name>
    <dbReference type="NCBI Taxonomy" id="1121393"/>
    <lineage>
        <taxon>Bacteria</taxon>
        <taxon>Pseudomonadati</taxon>
        <taxon>Thermodesulfobacteriota</taxon>
        <taxon>Desulfobacteria</taxon>
        <taxon>Desulfobacterales</taxon>
        <taxon>Desulfatibacillaceae</taxon>
        <taxon>Desulfatibacillum</taxon>
    </lineage>
</organism>
<sequence length="51" mass="5772">MPIDPKKVRTVLKISLEVLKTILSATDAPPSTHKQEREKSNAEDNHKNHKP</sequence>
<dbReference type="Proteomes" id="UP000183994">
    <property type="component" value="Unassembled WGS sequence"/>
</dbReference>
<reference evidence="3" key="1">
    <citation type="submission" date="2016-11" db="EMBL/GenBank/DDBJ databases">
        <authorList>
            <person name="Varghese N."/>
            <person name="Submissions S."/>
        </authorList>
    </citation>
    <scope>NUCLEOTIDE SEQUENCE [LARGE SCALE GENOMIC DNA]</scope>
    <source>
        <strain evidence="3">DSM 16219</strain>
    </source>
</reference>
<keyword evidence="3" id="KW-1185">Reference proteome</keyword>
<proteinExistence type="predicted"/>
<feature type="compositionally biased region" description="Basic and acidic residues" evidence="1">
    <location>
        <begin position="33"/>
        <end position="51"/>
    </location>
</feature>
<dbReference type="STRING" id="1121393.SAMN02745216_02994"/>
<evidence type="ECO:0000313" key="3">
    <source>
        <dbReference type="Proteomes" id="UP000183994"/>
    </source>
</evidence>
<accession>A0A1M6Q8M7</accession>